<keyword evidence="3" id="KW-1185">Reference proteome</keyword>
<dbReference type="Pfam" id="PF18758">
    <property type="entry name" value="KDZ"/>
    <property type="match status" value="1"/>
</dbReference>
<feature type="region of interest" description="Disordered" evidence="1">
    <location>
        <begin position="549"/>
        <end position="578"/>
    </location>
</feature>
<dbReference type="OMA" id="WEIRTEA"/>
<dbReference type="AlphaFoldDB" id="A0A2H3C9L0"/>
<feature type="region of interest" description="Disordered" evidence="1">
    <location>
        <begin position="428"/>
        <end position="461"/>
    </location>
</feature>
<reference evidence="3" key="1">
    <citation type="journal article" date="2017" name="Nat. Ecol. Evol.">
        <title>Genome expansion and lineage-specific genetic innovations in the forest pathogenic fungi Armillaria.</title>
        <authorList>
            <person name="Sipos G."/>
            <person name="Prasanna A.N."/>
            <person name="Walter M.C."/>
            <person name="O'Connor E."/>
            <person name="Balint B."/>
            <person name="Krizsan K."/>
            <person name="Kiss B."/>
            <person name="Hess J."/>
            <person name="Varga T."/>
            <person name="Slot J."/>
            <person name="Riley R."/>
            <person name="Boka B."/>
            <person name="Rigling D."/>
            <person name="Barry K."/>
            <person name="Lee J."/>
            <person name="Mihaltcheva S."/>
            <person name="LaButti K."/>
            <person name="Lipzen A."/>
            <person name="Waldron R."/>
            <person name="Moloney N.M."/>
            <person name="Sperisen C."/>
            <person name="Kredics L."/>
            <person name="Vagvoelgyi C."/>
            <person name="Patrignani A."/>
            <person name="Fitzpatrick D."/>
            <person name="Nagy I."/>
            <person name="Doyle S."/>
            <person name="Anderson J.B."/>
            <person name="Grigoriev I.V."/>
            <person name="Gueldener U."/>
            <person name="Muensterkoetter M."/>
            <person name="Nagy L.G."/>
        </authorList>
    </citation>
    <scope>NUCLEOTIDE SEQUENCE [LARGE SCALE GENOMIC DNA]</scope>
    <source>
        <strain evidence="3">Ar21-2</strain>
    </source>
</reference>
<accession>A0A2H3C9L0</accession>
<dbReference type="PROSITE" id="PS51257">
    <property type="entry name" value="PROKAR_LIPOPROTEIN"/>
    <property type="match status" value="1"/>
</dbReference>
<sequence length="578" mass="65967">MLSERSYIGGNTLMSCYATKEEGNITRRKAAQIAWPIQSAAQILLDTQIINAVHVLSGLMGEGAKQFVQLWNGKHFEWFTLKYIGLHVQLNHTMPGHQEFKTTAGWRHLKILKQGGKGHVDKGVKTTQPYDLTILCPSCLQPGINLPEGWEELLAELKFLYVLLLCMDANFHLKNQMASLYSWDPELGIGWGYFVPREPYDAYVLNHTSDEYISTCVGFAALAKQDTKYLVYQGWHHVMHVCTDGLCIWLSTVLVSGDPFVNLQMCMMTWPSEISVSAKAHGRMWWMTILAFETGLSIHQWLIKTGGRVLHATSADKFLVLALALEESLNLMICQDTALTEQCNVLREKLHSWLVLWAIYLPRLIQYLTEIGKPSGDDSDENPEVIKLWLPSNLPKDRRRLISKLKLAGPGEWEETLQILDNKDIRSYTDPDTKKCDTGRHGNNEGNDKPTHASDEEVEEEELMLEVEERSWKEGMDGMDNNKKILHAEWCKSWAHVRRSMEKAEWWEEPQTSRDVEGDKGLAEDQSKLQRKLKAKFSTVWKTPLEEVELQPNLDLDEDGNDSSDDSESDTLENDVFS</sequence>
<evidence type="ECO:0008006" key="4">
    <source>
        <dbReference type="Google" id="ProtNLM"/>
    </source>
</evidence>
<evidence type="ECO:0000313" key="3">
    <source>
        <dbReference type="Proteomes" id="UP000217790"/>
    </source>
</evidence>
<feature type="region of interest" description="Disordered" evidence="1">
    <location>
        <begin position="503"/>
        <end position="523"/>
    </location>
</feature>
<organism evidence="2 3">
    <name type="scientific">Armillaria gallica</name>
    <name type="common">Bulbous honey fungus</name>
    <name type="synonym">Armillaria bulbosa</name>
    <dbReference type="NCBI Taxonomy" id="47427"/>
    <lineage>
        <taxon>Eukaryota</taxon>
        <taxon>Fungi</taxon>
        <taxon>Dikarya</taxon>
        <taxon>Basidiomycota</taxon>
        <taxon>Agaricomycotina</taxon>
        <taxon>Agaricomycetes</taxon>
        <taxon>Agaricomycetidae</taxon>
        <taxon>Agaricales</taxon>
        <taxon>Marasmiineae</taxon>
        <taxon>Physalacriaceae</taxon>
        <taxon>Armillaria</taxon>
    </lineage>
</organism>
<dbReference type="EMBL" id="KZ293761">
    <property type="protein sequence ID" value="PBK79755.1"/>
    <property type="molecule type" value="Genomic_DNA"/>
</dbReference>
<evidence type="ECO:0000256" key="1">
    <source>
        <dbReference type="SAM" id="MobiDB-lite"/>
    </source>
</evidence>
<name>A0A2H3C9L0_ARMGA</name>
<feature type="compositionally biased region" description="Acidic residues" evidence="1">
    <location>
        <begin position="555"/>
        <end position="578"/>
    </location>
</feature>
<dbReference type="InterPro" id="IPR040521">
    <property type="entry name" value="KDZ"/>
</dbReference>
<dbReference type="OrthoDB" id="3235114at2759"/>
<proteinExistence type="predicted"/>
<dbReference type="STRING" id="47427.A0A2H3C9L0"/>
<dbReference type="InParanoid" id="A0A2H3C9L0"/>
<protein>
    <recommendedName>
        <fullName evidence="4">CxC2-like cysteine cluster KDZ transposase-associated domain-containing protein</fullName>
    </recommendedName>
</protein>
<gene>
    <name evidence="2" type="ORF">ARMGADRAFT_1040561</name>
</gene>
<evidence type="ECO:0000313" key="2">
    <source>
        <dbReference type="EMBL" id="PBK79755.1"/>
    </source>
</evidence>
<dbReference type="Proteomes" id="UP000217790">
    <property type="component" value="Unassembled WGS sequence"/>
</dbReference>
<feature type="compositionally biased region" description="Basic and acidic residues" evidence="1">
    <location>
        <begin position="428"/>
        <end position="455"/>
    </location>
</feature>